<dbReference type="Proteomes" id="UP000054018">
    <property type="component" value="Unassembled WGS sequence"/>
</dbReference>
<evidence type="ECO:0000313" key="2">
    <source>
        <dbReference type="Proteomes" id="UP000054018"/>
    </source>
</evidence>
<gene>
    <name evidence="1" type="ORF">PISMIDRAFT_115653</name>
</gene>
<dbReference type="HOGENOM" id="CLU_1536173_0_0_1"/>
<protein>
    <submittedName>
        <fullName evidence="1">Uncharacterized protein</fullName>
    </submittedName>
</protein>
<accession>A0A0C9XS59</accession>
<organism evidence="1 2">
    <name type="scientific">Pisolithus microcarpus 441</name>
    <dbReference type="NCBI Taxonomy" id="765257"/>
    <lineage>
        <taxon>Eukaryota</taxon>
        <taxon>Fungi</taxon>
        <taxon>Dikarya</taxon>
        <taxon>Basidiomycota</taxon>
        <taxon>Agaricomycotina</taxon>
        <taxon>Agaricomycetes</taxon>
        <taxon>Agaricomycetidae</taxon>
        <taxon>Boletales</taxon>
        <taxon>Sclerodermatineae</taxon>
        <taxon>Pisolithaceae</taxon>
        <taxon>Pisolithus</taxon>
    </lineage>
</organism>
<evidence type="ECO:0000313" key="1">
    <source>
        <dbReference type="EMBL" id="KIK15165.1"/>
    </source>
</evidence>
<reference evidence="2" key="2">
    <citation type="submission" date="2015-01" db="EMBL/GenBank/DDBJ databases">
        <title>Evolutionary Origins and Diversification of the Mycorrhizal Mutualists.</title>
        <authorList>
            <consortium name="DOE Joint Genome Institute"/>
            <consortium name="Mycorrhizal Genomics Consortium"/>
            <person name="Kohler A."/>
            <person name="Kuo A."/>
            <person name="Nagy L.G."/>
            <person name="Floudas D."/>
            <person name="Copeland A."/>
            <person name="Barry K.W."/>
            <person name="Cichocki N."/>
            <person name="Veneault-Fourrey C."/>
            <person name="LaButti K."/>
            <person name="Lindquist E.A."/>
            <person name="Lipzen A."/>
            <person name="Lundell T."/>
            <person name="Morin E."/>
            <person name="Murat C."/>
            <person name="Riley R."/>
            <person name="Ohm R."/>
            <person name="Sun H."/>
            <person name="Tunlid A."/>
            <person name="Henrissat B."/>
            <person name="Grigoriev I.V."/>
            <person name="Hibbett D.S."/>
            <person name="Martin F."/>
        </authorList>
    </citation>
    <scope>NUCLEOTIDE SEQUENCE [LARGE SCALE GENOMIC DNA]</scope>
    <source>
        <strain evidence="2">441</strain>
    </source>
</reference>
<feature type="non-terminal residue" evidence="1">
    <location>
        <position position="175"/>
    </location>
</feature>
<dbReference type="OrthoDB" id="2662389at2759"/>
<feature type="non-terminal residue" evidence="1">
    <location>
        <position position="1"/>
    </location>
</feature>
<reference evidence="1 2" key="1">
    <citation type="submission" date="2014-04" db="EMBL/GenBank/DDBJ databases">
        <authorList>
            <consortium name="DOE Joint Genome Institute"/>
            <person name="Kuo A."/>
            <person name="Kohler A."/>
            <person name="Costa M.D."/>
            <person name="Nagy L.G."/>
            <person name="Floudas D."/>
            <person name="Copeland A."/>
            <person name="Barry K.W."/>
            <person name="Cichocki N."/>
            <person name="Veneault-Fourrey C."/>
            <person name="LaButti K."/>
            <person name="Lindquist E.A."/>
            <person name="Lipzen A."/>
            <person name="Lundell T."/>
            <person name="Morin E."/>
            <person name="Murat C."/>
            <person name="Sun H."/>
            <person name="Tunlid A."/>
            <person name="Henrissat B."/>
            <person name="Grigoriev I.V."/>
            <person name="Hibbett D.S."/>
            <person name="Martin F."/>
            <person name="Nordberg H.P."/>
            <person name="Cantor M.N."/>
            <person name="Hua S.X."/>
        </authorList>
    </citation>
    <scope>NUCLEOTIDE SEQUENCE [LARGE SCALE GENOMIC DNA]</scope>
    <source>
        <strain evidence="1 2">441</strain>
    </source>
</reference>
<keyword evidence="2" id="KW-1185">Reference proteome</keyword>
<dbReference type="EMBL" id="KN833903">
    <property type="protein sequence ID" value="KIK15165.1"/>
    <property type="molecule type" value="Genomic_DNA"/>
</dbReference>
<proteinExistence type="predicted"/>
<dbReference type="AlphaFoldDB" id="A0A0C9XS59"/>
<sequence>KGCFKSPLIVQTLTSHFMKTQNALTVQEFGSNGDMQPRAALALAMAAVSLWVEHALKLYSTGQTHEKGRTLIIAKSVNPMTGKEMVGENAFSVNKWGTATKAYMASICKLRDSEFTNIVKAAQPYVKMTKHAYKTTDVEELDDKCIRKKPLDYIALCSLCSTHSVVDKSLICSHQ</sequence>
<name>A0A0C9XS59_9AGAM</name>